<sequence length="258" mass="27227">MRIDLRKPKAAALSAALTVALLAGTGATDAHAATLSDAVGSTPSEATLVQPVDYRGDGYGSMQEWNASMGAKRDSLEMRAQIIMNMYGDYATDDERAVLQGCIDGAGSLLTMGEADAKSTELDELRTALEDAKRETLEAAAAEAEAAEAAQASYYNAGSGSSYASAASYANGSGLTRSAGVNNYNGRRETYYSSNVLYHYRTGEWTQDSEGFWRDSDGYYVVAAGDMAQGSTFTGSKGDCKVYDSGCAAGVTDYYTGW</sequence>
<feature type="coiled-coil region" evidence="1">
    <location>
        <begin position="115"/>
        <end position="152"/>
    </location>
</feature>
<proteinExistence type="predicted"/>
<reference evidence="3 4" key="1">
    <citation type="submission" date="2019-10" db="EMBL/GenBank/DDBJ databases">
        <authorList>
            <person name="Wolf R A."/>
        </authorList>
    </citation>
    <scope>NUCLEOTIDE SEQUENCE [LARGE SCALE GENOMIC DNA]</scope>
    <source>
        <strain evidence="3">Collinsella_aerofaciens_MC2</strain>
    </source>
</reference>
<evidence type="ECO:0000313" key="3">
    <source>
        <dbReference type="EMBL" id="VWL89481.1"/>
    </source>
</evidence>
<evidence type="ECO:0000313" key="4">
    <source>
        <dbReference type="Proteomes" id="UP000361836"/>
    </source>
</evidence>
<dbReference type="Proteomes" id="UP000361836">
    <property type="component" value="Unassembled WGS sequence"/>
</dbReference>
<dbReference type="EMBL" id="CABWIE010000005">
    <property type="protein sequence ID" value="VWL89481.1"/>
    <property type="molecule type" value="Genomic_DNA"/>
</dbReference>
<evidence type="ECO:0000256" key="2">
    <source>
        <dbReference type="SAM" id="SignalP"/>
    </source>
</evidence>
<organism evidence="3 4">
    <name type="scientific">Collinsella aerofaciens</name>
    <dbReference type="NCBI Taxonomy" id="74426"/>
    <lineage>
        <taxon>Bacteria</taxon>
        <taxon>Bacillati</taxon>
        <taxon>Actinomycetota</taxon>
        <taxon>Coriobacteriia</taxon>
        <taxon>Coriobacteriales</taxon>
        <taxon>Coriobacteriaceae</taxon>
        <taxon>Collinsella</taxon>
    </lineage>
</organism>
<keyword evidence="4" id="KW-1185">Reference proteome</keyword>
<dbReference type="AlphaFoldDB" id="A0A5K1IMT8"/>
<keyword evidence="2" id="KW-0732">Signal</keyword>
<feature type="signal peptide" evidence="2">
    <location>
        <begin position="1"/>
        <end position="32"/>
    </location>
</feature>
<keyword evidence="1" id="KW-0175">Coiled coil</keyword>
<gene>
    <name evidence="3" type="ORF">KCJAJFAP_01839</name>
</gene>
<evidence type="ECO:0000256" key="1">
    <source>
        <dbReference type="SAM" id="Coils"/>
    </source>
</evidence>
<dbReference type="RefSeq" id="WP_152076060.1">
    <property type="nucleotide sequence ID" value="NZ_CAAKNU010000059.1"/>
</dbReference>
<accession>A0A5K1IMT8</accession>
<name>A0A5K1IMT8_9ACTN</name>
<protein>
    <submittedName>
        <fullName evidence="3">Uncharacterized protein</fullName>
    </submittedName>
</protein>
<feature type="chain" id="PRO_5023889402" evidence="2">
    <location>
        <begin position="33"/>
        <end position="258"/>
    </location>
</feature>